<evidence type="ECO:0000313" key="2">
    <source>
        <dbReference type="EnsemblProtists" id="EOD12834"/>
    </source>
</evidence>
<dbReference type="Gene3D" id="3.40.50.1820">
    <property type="entry name" value="alpha/beta hydrolase"/>
    <property type="match status" value="1"/>
</dbReference>
<keyword evidence="3" id="KW-1185">Reference proteome</keyword>
<dbReference type="InterPro" id="IPR029058">
    <property type="entry name" value="AB_hydrolase_fold"/>
</dbReference>
<sequence length="455" mass="50516">MGVAALLLLAIAVRVHTAGWARADEATTLWFVPDDLSNTSSCDSLGMERVELYRAVLRVNDSYATGASEDVFFPLFSSHPLPGPAPDSDLEADPAVRVGMIFVHGALRNANAYFCEGSSAVASRGGDVKARTLVVAPWYGTEQLSAEEWMGRGNGTSTRWTNNSWIQGGDTRGKPKRFSTSFDIMDQLVRLLLDGAPLVDGAKLYPRLDHVVIQFAFRYSFFAALDTRVRYLLSDAATWMYFSPERPAPRCTLLHDSGVSHACVEFGEPDVEECTGYNNYKYGLGNLSSSESRYVERFADDQGLLDDAVELWADKDVRFVFGQHDTCNAQSNGYDNARSCFQRDAGCYPVSGDVALREMNLTGMTCCDTFPASNNNVLDVNCEAMLTGSNRLQRGLNHMNYLTHLYSVRRRHSLFAGAHSDYAFYQSKAFVEWAFPGELDLPHTKEQGPRVELNR</sequence>
<feature type="chain" id="PRO_5044275363" evidence="1">
    <location>
        <begin position="18"/>
        <end position="455"/>
    </location>
</feature>
<dbReference type="OMA" id="RIMDARC"/>
<dbReference type="PaxDb" id="2903-EOD12834"/>
<dbReference type="PANTHER" id="PTHR35560:SF3">
    <property type="entry name" value="PEPTIDASE S9 PROLYL OLIGOPEPTIDASE CATALYTIC DOMAIN-CONTAINING PROTEIN"/>
    <property type="match status" value="1"/>
</dbReference>
<dbReference type="EnsemblProtists" id="EOD12834">
    <property type="protein sequence ID" value="EOD12834"/>
    <property type="gene ID" value="EMIHUDRAFT_213036"/>
</dbReference>
<reference evidence="3" key="1">
    <citation type="journal article" date="2013" name="Nature">
        <title>Pan genome of the phytoplankton Emiliania underpins its global distribution.</title>
        <authorList>
            <person name="Read B.A."/>
            <person name="Kegel J."/>
            <person name="Klute M.J."/>
            <person name="Kuo A."/>
            <person name="Lefebvre S.C."/>
            <person name="Maumus F."/>
            <person name="Mayer C."/>
            <person name="Miller J."/>
            <person name="Monier A."/>
            <person name="Salamov A."/>
            <person name="Young J."/>
            <person name="Aguilar M."/>
            <person name="Claverie J.M."/>
            <person name="Frickenhaus S."/>
            <person name="Gonzalez K."/>
            <person name="Herman E.K."/>
            <person name="Lin Y.C."/>
            <person name="Napier J."/>
            <person name="Ogata H."/>
            <person name="Sarno A.F."/>
            <person name="Shmutz J."/>
            <person name="Schroeder D."/>
            <person name="de Vargas C."/>
            <person name="Verret F."/>
            <person name="von Dassow P."/>
            <person name="Valentin K."/>
            <person name="Van de Peer Y."/>
            <person name="Wheeler G."/>
            <person name="Dacks J.B."/>
            <person name="Delwiche C.F."/>
            <person name="Dyhrman S.T."/>
            <person name="Glockner G."/>
            <person name="John U."/>
            <person name="Richards T."/>
            <person name="Worden A.Z."/>
            <person name="Zhang X."/>
            <person name="Grigoriev I.V."/>
            <person name="Allen A.E."/>
            <person name="Bidle K."/>
            <person name="Borodovsky M."/>
            <person name="Bowler C."/>
            <person name="Brownlee C."/>
            <person name="Cock J.M."/>
            <person name="Elias M."/>
            <person name="Gladyshev V.N."/>
            <person name="Groth M."/>
            <person name="Guda C."/>
            <person name="Hadaegh A."/>
            <person name="Iglesias-Rodriguez M.D."/>
            <person name="Jenkins J."/>
            <person name="Jones B.M."/>
            <person name="Lawson T."/>
            <person name="Leese F."/>
            <person name="Lindquist E."/>
            <person name="Lobanov A."/>
            <person name="Lomsadze A."/>
            <person name="Malik S.B."/>
            <person name="Marsh M.E."/>
            <person name="Mackinder L."/>
            <person name="Mock T."/>
            <person name="Mueller-Roeber B."/>
            <person name="Pagarete A."/>
            <person name="Parker M."/>
            <person name="Probert I."/>
            <person name="Quesneville H."/>
            <person name="Raines C."/>
            <person name="Rensing S.A."/>
            <person name="Riano-Pachon D.M."/>
            <person name="Richier S."/>
            <person name="Rokitta S."/>
            <person name="Shiraiwa Y."/>
            <person name="Soanes D.M."/>
            <person name="van der Giezen M."/>
            <person name="Wahlund T.M."/>
            <person name="Williams B."/>
            <person name="Wilson W."/>
            <person name="Wolfe G."/>
            <person name="Wurch L.L."/>
        </authorList>
    </citation>
    <scope>NUCLEOTIDE SEQUENCE</scope>
</reference>
<name>A0A0D3INJ9_EMIH1</name>
<dbReference type="GeneID" id="17259053"/>
<feature type="signal peptide" evidence="1">
    <location>
        <begin position="1"/>
        <end position="17"/>
    </location>
</feature>
<dbReference type="Proteomes" id="UP000013827">
    <property type="component" value="Unassembled WGS sequence"/>
</dbReference>
<reference evidence="2" key="2">
    <citation type="submission" date="2024-10" db="UniProtKB">
        <authorList>
            <consortium name="EnsemblProtists"/>
        </authorList>
    </citation>
    <scope>IDENTIFICATION</scope>
</reference>
<evidence type="ECO:0000313" key="3">
    <source>
        <dbReference type="Proteomes" id="UP000013827"/>
    </source>
</evidence>
<proteinExistence type="predicted"/>
<keyword evidence="1" id="KW-0732">Signal</keyword>
<dbReference type="RefSeq" id="XP_005765263.1">
    <property type="nucleotide sequence ID" value="XM_005765206.1"/>
</dbReference>
<organism evidence="2 3">
    <name type="scientific">Emiliania huxleyi (strain CCMP1516)</name>
    <dbReference type="NCBI Taxonomy" id="280463"/>
    <lineage>
        <taxon>Eukaryota</taxon>
        <taxon>Haptista</taxon>
        <taxon>Haptophyta</taxon>
        <taxon>Prymnesiophyceae</taxon>
        <taxon>Isochrysidales</taxon>
        <taxon>Noelaerhabdaceae</taxon>
        <taxon>Emiliania</taxon>
    </lineage>
</organism>
<evidence type="ECO:0000256" key="1">
    <source>
        <dbReference type="SAM" id="SignalP"/>
    </source>
</evidence>
<dbReference type="KEGG" id="ehx:EMIHUDRAFT_213036"/>
<accession>A0A0D3INJ9</accession>
<protein>
    <submittedName>
        <fullName evidence="2">Uncharacterized protein</fullName>
    </submittedName>
</protein>
<dbReference type="HOGENOM" id="CLU_601930_0_0_1"/>
<dbReference type="PANTHER" id="PTHR35560">
    <property type="entry name" value="BLL0132 PROTEIN"/>
    <property type="match status" value="1"/>
</dbReference>
<dbReference type="AlphaFoldDB" id="A0A0D3INJ9"/>